<feature type="signal peptide" evidence="5">
    <location>
        <begin position="1"/>
        <end position="21"/>
    </location>
</feature>
<feature type="chain" id="PRO_5047400590" evidence="5">
    <location>
        <begin position="22"/>
        <end position="332"/>
    </location>
</feature>
<dbReference type="Proteomes" id="UP000612282">
    <property type="component" value="Unassembled WGS sequence"/>
</dbReference>
<organism evidence="7 8">
    <name type="scientific">Actinoplanes couchii</name>
    <dbReference type="NCBI Taxonomy" id="403638"/>
    <lineage>
        <taxon>Bacteria</taxon>
        <taxon>Bacillati</taxon>
        <taxon>Actinomycetota</taxon>
        <taxon>Actinomycetes</taxon>
        <taxon>Micromonosporales</taxon>
        <taxon>Micromonosporaceae</taxon>
        <taxon>Actinoplanes</taxon>
    </lineage>
</organism>
<comment type="subcellular location">
    <subcellularLocation>
        <location evidence="1">Cell envelope</location>
    </subcellularLocation>
</comment>
<keyword evidence="3" id="KW-0813">Transport</keyword>
<dbReference type="Gene3D" id="3.40.50.1980">
    <property type="entry name" value="Nitrogenase molybdenum iron protein domain"/>
    <property type="match status" value="2"/>
</dbReference>
<accession>A0ABQ3X7U7</accession>
<evidence type="ECO:0000259" key="6">
    <source>
        <dbReference type="PROSITE" id="PS50983"/>
    </source>
</evidence>
<dbReference type="PANTHER" id="PTHR30532">
    <property type="entry name" value="IRON III DICITRATE-BINDING PERIPLASMIC PROTEIN"/>
    <property type="match status" value="1"/>
</dbReference>
<sequence>MYTSRRRWLAACAGAVLLAVAGCTTTGTETTTTDSSTGTSSAQFPVTVTTAFGDVTIEKQPQRVVALGWSDAETALALGVQPVGASDWLAFEGDGQGVWAQGLYTTPPKILGTLEVDMEQVAALQPDLILDTRSSGKQERQDLLKGLGVPVVGMPAGRASYLTTWTEQLDLVGKALGKTAEAEALKTDLDKRFADAAAANPQFAGKTVSLISRTKTGYGAYVNSNRSEFMEKLGFVGAPELEKIKGENFSVQISAEQLNLLDADLNVVFMIGTTKQTLLDDKLFQAIPSVKAGHLVYLEDKTISTAFASASVLGLRHAIDKAVPLFATAAGS</sequence>
<dbReference type="SUPFAM" id="SSF53807">
    <property type="entry name" value="Helical backbone' metal receptor"/>
    <property type="match status" value="1"/>
</dbReference>
<evidence type="ECO:0000256" key="3">
    <source>
        <dbReference type="ARBA" id="ARBA00022448"/>
    </source>
</evidence>
<dbReference type="PROSITE" id="PS50983">
    <property type="entry name" value="FE_B12_PBP"/>
    <property type="match status" value="1"/>
</dbReference>
<dbReference type="InterPro" id="IPR002491">
    <property type="entry name" value="ABC_transptr_periplasmic_BD"/>
</dbReference>
<protein>
    <submittedName>
        <fullName evidence="7">ABC transporter substrate-binding protein</fullName>
    </submittedName>
</protein>
<evidence type="ECO:0000313" key="8">
    <source>
        <dbReference type="Proteomes" id="UP000612282"/>
    </source>
</evidence>
<name>A0ABQ3X7U7_9ACTN</name>
<gene>
    <name evidence="7" type="ORF">Aco03nite_029940</name>
</gene>
<dbReference type="RefSeq" id="WP_203795689.1">
    <property type="nucleotide sequence ID" value="NZ_BAAAQE010000036.1"/>
</dbReference>
<evidence type="ECO:0000256" key="5">
    <source>
        <dbReference type="SAM" id="SignalP"/>
    </source>
</evidence>
<keyword evidence="4 5" id="KW-0732">Signal</keyword>
<dbReference type="Pfam" id="PF01497">
    <property type="entry name" value="Peripla_BP_2"/>
    <property type="match status" value="1"/>
</dbReference>
<evidence type="ECO:0000256" key="4">
    <source>
        <dbReference type="ARBA" id="ARBA00022729"/>
    </source>
</evidence>
<dbReference type="PANTHER" id="PTHR30532:SF24">
    <property type="entry name" value="FERRIC ENTEROBACTIN-BINDING PERIPLASMIC PROTEIN FEPB"/>
    <property type="match status" value="1"/>
</dbReference>
<dbReference type="CDD" id="cd01146">
    <property type="entry name" value="FhuD"/>
    <property type="match status" value="1"/>
</dbReference>
<comment type="caution">
    <text evidence="7">The sequence shown here is derived from an EMBL/GenBank/DDBJ whole genome shotgun (WGS) entry which is preliminary data.</text>
</comment>
<dbReference type="PROSITE" id="PS51257">
    <property type="entry name" value="PROKAR_LIPOPROTEIN"/>
    <property type="match status" value="1"/>
</dbReference>
<evidence type="ECO:0000313" key="7">
    <source>
        <dbReference type="EMBL" id="GID54590.1"/>
    </source>
</evidence>
<evidence type="ECO:0000256" key="2">
    <source>
        <dbReference type="ARBA" id="ARBA00008814"/>
    </source>
</evidence>
<comment type="similarity">
    <text evidence="2">Belongs to the bacterial solute-binding protein 8 family.</text>
</comment>
<dbReference type="EMBL" id="BOMG01000042">
    <property type="protein sequence ID" value="GID54590.1"/>
    <property type="molecule type" value="Genomic_DNA"/>
</dbReference>
<evidence type="ECO:0000256" key="1">
    <source>
        <dbReference type="ARBA" id="ARBA00004196"/>
    </source>
</evidence>
<feature type="domain" description="Fe/B12 periplasmic-binding" evidence="6">
    <location>
        <begin position="63"/>
        <end position="330"/>
    </location>
</feature>
<keyword evidence="8" id="KW-1185">Reference proteome</keyword>
<reference evidence="7 8" key="1">
    <citation type="submission" date="2021-01" db="EMBL/GenBank/DDBJ databases">
        <title>Whole genome shotgun sequence of Actinoplanes couchii NBRC 106145.</title>
        <authorList>
            <person name="Komaki H."/>
            <person name="Tamura T."/>
        </authorList>
    </citation>
    <scope>NUCLEOTIDE SEQUENCE [LARGE SCALE GENOMIC DNA]</scope>
    <source>
        <strain evidence="7 8">NBRC 106145</strain>
    </source>
</reference>
<proteinExistence type="inferred from homology"/>
<dbReference type="InterPro" id="IPR051313">
    <property type="entry name" value="Bact_iron-sidero_bind"/>
</dbReference>